<feature type="transmembrane region" description="Helical" evidence="6">
    <location>
        <begin position="21"/>
        <end position="48"/>
    </location>
</feature>
<organism evidence="8 9">
    <name type="scientific">Salibacterium salarium</name>
    <dbReference type="NCBI Taxonomy" id="284579"/>
    <lineage>
        <taxon>Bacteria</taxon>
        <taxon>Bacillati</taxon>
        <taxon>Bacillota</taxon>
        <taxon>Bacilli</taxon>
        <taxon>Bacillales</taxon>
        <taxon>Bacillaceae</taxon>
    </lineage>
</organism>
<accession>A0A3R9RGF7</accession>
<dbReference type="EMBL" id="RBVX01000002">
    <property type="protein sequence ID" value="RSL34886.1"/>
    <property type="molecule type" value="Genomic_DNA"/>
</dbReference>
<evidence type="ECO:0000256" key="5">
    <source>
        <dbReference type="ARBA" id="ARBA00023136"/>
    </source>
</evidence>
<keyword evidence="2" id="KW-1003">Cell membrane</keyword>
<name>A0A3R9RGF7_9BACI</name>
<dbReference type="GO" id="GO:0005886">
    <property type="term" value="C:plasma membrane"/>
    <property type="evidence" value="ECO:0007669"/>
    <property type="project" value="UniProtKB-SubCell"/>
</dbReference>
<dbReference type="Pfam" id="PF06081">
    <property type="entry name" value="ArAE_1"/>
    <property type="match status" value="1"/>
</dbReference>
<dbReference type="InterPro" id="IPR052984">
    <property type="entry name" value="UPF0421"/>
</dbReference>
<dbReference type="Proteomes" id="UP000275076">
    <property type="component" value="Unassembled WGS sequence"/>
</dbReference>
<feature type="transmembrane region" description="Helical" evidence="6">
    <location>
        <begin position="134"/>
        <end position="152"/>
    </location>
</feature>
<evidence type="ECO:0000259" key="7">
    <source>
        <dbReference type="Pfam" id="PF11728"/>
    </source>
</evidence>
<evidence type="ECO:0000256" key="6">
    <source>
        <dbReference type="SAM" id="Phobius"/>
    </source>
</evidence>
<protein>
    <submittedName>
        <fullName evidence="8">Aromatic acid exporter family protein</fullName>
    </submittedName>
</protein>
<evidence type="ECO:0000313" key="9">
    <source>
        <dbReference type="Proteomes" id="UP000275076"/>
    </source>
</evidence>
<comment type="subcellular location">
    <subcellularLocation>
        <location evidence="1">Cell membrane</location>
        <topology evidence="1">Multi-pass membrane protein</topology>
    </subcellularLocation>
</comment>
<reference evidence="8 9" key="1">
    <citation type="submission" date="2018-10" db="EMBL/GenBank/DDBJ databases">
        <title>Draft genome sequence of Bacillus salarius IM0101, isolated from a hypersaline soil in Inner Mongolia, China.</title>
        <authorList>
            <person name="Yamprayoonswat W."/>
            <person name="Boonvisut S."/>
            <person name="Jumpathong W."/>
            <person name="Sittihan S."/>
            <person name="Ruangsuj P."/>
            <person name="Wanthongcharoen S."/>
            <person name="Thongpramul N."/>
            <person name="Pimmason S."/>
            <person name="Yu B."/>
            <person name="Yasawong M."/>
        </authorList>
    </citation>
    <scope>NUCLEOTIDE SEQUENCE [LARGE SCALE GENOMIC DNA]</scope>
    <source>
        <strain evidence="8 9">IM0101</strain>
    </source>
</reference>
<dbReference type="RefSeq" id="WP_125554446.1">
    <property type="nucleotide sequence ID" value="NZ_RBVX01000002.1"/>
</dbReference>
<evidence type="ECO:0000256" key="3">
    <source>
        <dbReference type="ARBA" id="ARBA00022692"/>
    </source>
</evidence>
<sequence>MLEHIKKLRIKFLGARLIKTGIAVYLAAFLCHLAGLPPAFSVITAIVTLEPTAASSIRKGVKRFPATLIGAALAVTAVSIFGQNAAAYAVAAVFTIYACNLLHLEVGTLVATLTAVAMIPVTEGAYFISFVERAGTTSIGLVVSALVNFSILHPRFSELISSKNTKIIDEITTILEKRAHELCVNKPATKATRQQFQQLQKDIDRAMDLVYYQREEWKYHRYSTQYIDYFTYENRRLEALERIVYHINSLFMLKEVDQSFHEGEKELCHRGFHSIITVLHHPEHHIPEEHYQMIADIDHHFGIFKRFILI</sequence>
<dbReference type="Pfam" id="PF11728">
    <property type="entry name" value="ArAE_1_C"/>
    <property type="match status" value="1"/>
</dbReference>
<feature type="transmembrane region" description="Helical" evidence="6">
    <location>
        <begin position="68"/>
        <end position="94"/>
    </location>
</feature>
<evidence type="ECO:0000313" key="8">
    <source>
        <dbReference type="EMBL" id="RSL34886.1"/>
    </source>
</evidence>
<evidence type="ECO:0000256" key="2">
    <source>
        <dbReference type="ARBA" id="ARBA00022475"/>
    </source>
</evidence>
<dbReference type="InterPro" id="IPR038323">
    <property type="entry name" value="ArAE_1_C_sf"/>
</dbReference>
<dbReference type="InterPro" id="IPR010343">
    <property type="entry name" value="ArAE_1"/>
</dbReference>
<dbReference type="AlphaFoldDB" id="A0A3R9RGF7"/>
<proteinExistence type="predicted"/>
<evidence type="ECO:0000256" key="1">
    <source>
        <dbReference type="ARBA" id="ARBA00004651"/>
    </source>
</evidence>
<dbReference type="PANTHER" id="PTHR40064">
    <property type="entry name" value="MEMBRANE PROTEIN-RELATED"/>
    <property type="match status" value="1"/>
</dbReference>
<evidence type="ECO:0000256" key="4">
    <source>
        <dbReference type="ARBA" id="ARBA00022989"/>
    </source>
</evidence>
<keyword evidence="3 6" id="KW-0812">Transmembrane</keyword>
<keyword evidence="4 6" id="KW-1133">Transmembrane helix</keyword>
<keyword evidence="9" id="KW-1185">Reference proteome</keyword>
<feature type="transmembrane region" description="Helical" evidence="6">
    <location>
        <begin position="106"/>
        <end position="128"/>
    </location>
</feature>
<feature type="domain" description="Putative aromatic acid exporter C-terminal" evidence="7">
    <location>
        <begin position="161"/>
        <end position="255"/>
    </location>
</feature>
<comment type="caution">
    <text evidence="8">The sequence shown here is derived from an EMBL/GenBank/DDBJ whole genome shotgun (WGS) entry which is preliminary data.</text>
</comment>
<keyword evidence="5 6" id="KW-0472">Membrane</keyword>
<dbReference type="PANTHER" id="PTHR40064:SF1">
    <property type="entry name" value="MEMBRANE PROTEIN"/>
    <property type="match status" value="1"/>
</dbReference>
<dbReference type="OrthoDB" id="2690036at2"/>
<dbReference type="InterPro" id="IPR021062">
    <property type="entry name" value="ArAE_1_C"/>
</dbReference>
<dbReference type="Gene3D" id="1.20.120.940">
    <property type="entry name" value="Putative aromatic acid exporter, C-terminal domain"/>
    <property type="match status" value="1"/>
</dbReference>
<gene>
    <name evidence="8" type="ORF">D7Z54_03375</name>
</gene>